<comment type="similarity">
    <text evidence="1">Belongs to the RemA family.</text>
</comment>
<name>A0ABU9VJ44_9BACI</name>
<comment type="caution">
    <text evidence="2">The sequence shown here is derived from an EMBL/GenBank/DDBJ whole genome shotgun (WGS) entry which is preliminary data.</text>
</comment>
<proteinExistence type="inferred from homology"/>
<dbReference type="Proteomes" id="UP001418796">
    <property type="component" value="Unassembled WGS sequence"/>
</dbReference>
<dbReference type="PANTHER" id="PTHR38449">
    <property type="entry name" value="REGULATORY PROTEIN TM_1690-RELATED"/>
    <property type="match status" value="1"/>
</dbReference>
<reference evidence="2 3" key="1">
    <citation type="submission" date="2024-03" db="EMBL/GenBank/DDBJ databases">
        <title>Bacilli Hybrid Assemblies.</title>
        <authorList>
            <person name="Kovac J."/>
        </authorList>
    </citation>
    <scope>NUCLEOTIDE SEQUENCE [LARGE SCALE GENOMIC DNA]</scope>
    <source>
        <strain evidence="2 3">FSL R7-0666</strain>
    </source>
</reference>
<protein>
    <recommendedName>
        <fullName evidence="1">Putative regulatory protein MKY91_12150</fullName>
    </recommendedName>
</protein>
<organism evidence="2 3">
    <name type="scientific">Alkalicoccobacillus gibsonii</name>
    <dbReference type="NCBI Taxonomy" id="79881"/>
    <lineage>
        <taxon>Bacteria</taxon>
        <taxon>Bacillati</taxon>
        <taxon>Bacillota</taxon>
        <taxon>Bacilli</taxon>
        <taxon>Bacillales</taxon>
        <taxon>Bacillaceae</taxon>
        <taxon>Alkalicoccobacillus</taxon>
    </lineage>
</organism>
<dbReference type="NCBIfam" id="NF046064">
    <property type="entry name" value="MtxBflmRegRemA"/>
    <property type="match status" value="1"/>
</dbReference>
<dbReference type="NCBIfam" id="NF003315">
    <property type="entry name" value="PRK04323.1"/>
    <property type="match status" value="1"/>
</dbReference>
<dbReference type="Pfam" id="PF04025">
    <property type="entry name" value="RemA-like"/>
    <property type="match status" value="1"/>
</dbReference>
<keyword evidence="3" id="KW-1185">Reference proteome</keyword>
<dbReference type="HAMAP" id="MF_01503">
    <property type="entry name" value="RemA"/>
    <property type="match status" value="1"/>
</dbReference>
<evidence type="ECO:0000256" key="1">
    <source>
        <dbReference type="HAMAP-Rule" id="MF_01503"/>
    </source>
</evidence>
<dbReference type="PANTHER" id="PTHR38449:SF1">
    <property type="entry name" value="REGULATORY PROTEIN SSL2874-RELATED"/>
    <property type="match status" value="1"/>
</dbReference>
<evidence type="ECO:0000313" key="2">
    <source>
        <dbReference type="EMBL" id="MEN0643904.1"/>
    </source>
</evidence>
<dbReference type="RefSeq" id="WP_203087297.1">
    <property type="nucleotide sequence ID" value="NZ_JAEUZA010000001.1"/>
</dbReference>
<gene>
    <name evidence="2" type="ORF">MKY91_12150</name>
</gene>
<dbReference type="InterPro" id="IPR007169">
    <property type="entry name" value="RemA-like"/>
</dbReference>
<accession>A0ABU9VJ44</accession>
<sequence>MSIQLINIGFGNIVSANRIISIVSPESAPIKRIIQDARDRNMLIDATYGRRTRAVIVADSDHVILSAVQPETVAQRLTVKDENSEDS</sequence>
<evidence type="ECO:0000313" key="3">
    <source>
        <dbReference type="Proteomes" id="UP001418796"/>
    </source>
</evidence>
<dbReference type="EMBL" id="JBCITK010000001">
    <property type="protein sequence ID" value="MEN0643904.1"/>
    <property type="molecule type" value="Genomic_DNA"/>
</dbReference>